<dbReference type="PANTHER" id="PTHR34479:SF1">
    <property type="entry name" value="COILED-COIL DOMAIN-CONTAINING PROTEIN 30"/>
    <property type="match status" value="1"/>
</dbReference>
<keyword evidence="4" id="KW-1185">Reference proteome</keyword>
<sequence>MSSLIILESDAGELEDIDDRLQKDGYRTNIPVEHKLRYFWRQFTRSEASLKSSLESVEQLRKQHGEEMIEVENYVAHIRQLSDEREALTQDLEAENEQLKAELEQMKVEKEAGAYISEDICDMLIESGLTQIGRDTNPVKEQVNYLIKERASLSEKVRRLELDNENLKKNTDAEQSNQRMMKIMEEERKDMEDEMNRMREMMKQVKQEERKIHEQEMKKVTEENDGLRSELEKAQKQHNSDMTELINRHQGEKLKLLEEREQEKEKSAVHGTKADKVMAEVEELKSKMRSIELEKTSLQTTVQSLEEEIEKEKEELNKSKISQEASIRKLKTELSGTKQKLQETEVKLKTQEEERKTIESRLQIAQKDLTTIRDREAQLTSEKNSVLSEAKSSTQKQEIRMQQLTDEKNSLQERLKTADDTVERHIKQIENLTLQLGEAERTLAEKEEDMELKDKSSKDELNTLKAKFARATDEATKLREELSETKLKLNKAMSDHQANETNYQEKLNAQFGRSKSAEEEKELLREQIVDLRKDLEASLAASMSREKETMEQTATLEKEKENLARELASYINKEKDKSKKTEELTLQLQSVENEKTSLHAVVSTQERQISDLNTKLGKLDEKCAELEDQLQREQSRSLELSTRYEFTQESSSSAKQEVDQLREEVKVMSAQLMRQHNASLDSQAKYERLIVDMRNEIEREREKSSAERHSLASQMEQAMRESKDLSSLLRERDEELIALRAELTNASHTGTKASTALEFESKMRGSLENRTAQLESELSRAWEQIKDLSEKASMLETTKRHLEIELDKKIQQLRQTESTLHRRQAEHTAVMVAKDTAQQQAEEAEAKLAGLRKEFEGVSEQLELTQMELKNANEQLAEMKLTCEENDTLRVHLQEEEVNKGIQHQTVQELERQVGLLRERDGQLQYTVKEQEAKIEALKLKLKNTGDKHKRKEDDAKSLTERVNELQQEVEYLQGELVNAAERIDQLQRKNDERKTKAHVTIRTLKDRFAREKRNLESTVLSLQSSLELTQERVNKEEEYKGTTQAAQKQLMGEKRELLAKLTDSEEVIREHLRSLRQREAALNAMEKENTELHDKVNLLVQEKATITRELEKVKALLSSPYTSPKASGPIDSQVLKNALARLNQMDSLERSFSSPSPDLYSPEYRSPERTLASNALNGSLNGTYRPGLMSSTVH</sequence>
<feature type="coiled-coil region" evidence="1">
    <location>
        <begin position="928"/>
        <end position="997"/>
    </location>
</feature>
<reference evidence="3 4" key="1">
    <citation type="submission" date="2022-05" db="EMBL/GenBank/DDBJ databases">
        <authorList>
            <consortium name="Genoscope - CEA"/>
            <person name="William W."/>
        </authorList>
    </citation>
    <scope>NUCLEOTIDE SEQUENCE [LARGE SCALE GENOMIC DNA]</scope>
</reference>
<dbReference type="InterPro" id="IPR031476">
    <property type="entry name" value="DUF4686"/>
</dbReference>
<keyword evidence="1" id="KW-0175">Coiled coil</keyword>
<evidence type="ECO:0000256" key="2">
    <source>
        <dbReference type="SAM" id="MobiDB-lite"/>
    </source>
</evidence>
<organism evidence="3 4">
    <name type="scientific">Porites lobata</name>
    <dbReference type="NCBI Taxonomy" id="104759"/>
    <lineage>
        <taxon>Eukaryota</taxon>
        <taxon>Metazoa</taxon>
        <taxon>Cnidaria</taxon>
        <taxon>Anthozoa</taxon>
        <taxon>Hexacorallia</taxon>
        <taxon>Scleractinia</taxon>
        <taxon>Fungiina</taxon>
        <taxon>Poritidae</taxon>
        <taxon>Porites</taxon>
    </lineage>
</organism>
<dbReference type="PANTHER" id="PTHR34479">
    <property type="entry name" value="COILED-COIL DOMAIN-CONTAINING PROTEIN 30"/>
    <property type="match status" value="1"/>
</dbReference>
<feature type="region of interest" description="Disordered" evidence="2">
    <location>
        <begin position="699"/>
        <end position="718"/>
    </location>
</feature>
<feature type="region of interest" description="Disordered" evidence="2">
    <location>
        <begin position="1175"/>
        <end position="1195"/>
    </location>
</feature>
<dbReference type="EMBL" id="CALNXK010000315">
    <property type="protein sequence ID" value="CAH3182170.1"/>
    <property type="molecule type" value="Genomic_DNA"/>
</dbReference>
<evidence type="ECO:0000256" key="1">
    <source>
        <dbReference type="SAM" id="Coils"/>
    </source>
</evidence>
<feature type="coiled-coil region" evidence="1">
    <location>
        <begin position="785"/>
        <end position="882"/>
    </location>
</feature>
<evidence type="ECO:0000313" key="3">
    <source>
        <dbReference type="EMBL" id="CAH3182170.1"/>
    </source>
</evidence>
<dbReference type="Pfam" id="PF15742">
    <property type="entry name" value="DUF4686"/>
    <property type="match status" value="1"/>
</dbReference>
<dbReference type="Proteomes" id="UP001159405">
    <property type="component" value="Unassembled WGS sequence"/>
</dbReference>
<feature type="coiled-coil region" evidence="1">
    <location>
        <begin position="71"/>
        <end position="112"/>
    </location>
</feature>
<feature type="compositionally biased region" description="Basic and acidic residues" evidence="2">
    <location>
        <begin position="699"/>
        <end position="710"/>
    </location>
</feature>
<feature type="coiled-coil region" evidence="1">
    <location>
        <begin position="1069"/>
        <end position="1103"/>
    </location>
</feature>
<comment type="caution">
    <text evidence="3">The sequence shown here is derived from an EMBL/GenBank/DDBJ whole genome shotgun (WGS) entry which is preliminary data.</text>
</comment>
<proteinExistence type="predicted"/>
<name>A0ABN8RUD6_9CNID</name>
<gene>
    <name evidence="3" type="ORF">PLOB_00026430</name>
</gene>
<accession>A0ABN8RUD6</accession>
<dbReference type="InterPro" id="IPR052825">
    <property type="entry name" value="CCD-Prefoldin_beta-like"/>
</dbReference>
<protein>
    <submittedName>
        <fullName evidence="3">Uncharacterized protein</fullName>
    </submittedName>
</protein>
<evidence type="ECO:0000313" key="4">
    <source>
        <dbReference type="Proteomes" id="UP001159405"/>
    </source>
</evidence>